<accession>A0A087E2D4</accession>
<dbReference type="Proteomes" id="UP000029003">
    <property type="component" value="Unassembled WGS sequence"/>
</dbReference>
<proteinExistence type="predicted"/>
<dbReference type="EMBL" id="JGZT01000007">
    <property type="protein sequence ID" value="KFJ01935.1"/>
    <property type="molecule type" value="Genomic_DNA"/>
</dbReference>
<feature type="compositionally biased region" description="Low complexity" evidence="1">
    <location>
        <begin position="42"/>
        <end position="51"/>
    </location>
</feature>
<feature type="region of interest" description="Disordered" evidence="1">
    <location>
        <begin position="25"/>
        <end position="59"/>
    </location>
</feature>
<reference evidence="2 3" key="1">
    <citation type="submission" date="2014-03" db="EMBL/GenBank/DDBJ databases">
        <title>Genomics of Bifidobacteria.</title>
        <authorList>
            <person name="Ventura M."/>
            <person name="Milani C."/>
            <person name="Lugli G.A."/>
        </authorList>
    </citation>
    <scope>NUCLEOTIDE SEQUENCE [LARGE SCALE GENOMIC DNA]</scope>
    <source>
        <strain evidence="2 3">LMG 21395</strain>
    </source>
</reference>
<evidence type="ECO:0000256" key="1">
    <source>
        <dbReference type="SAM" id="MobiDB-lite"/>
    </source>
</evidence>
<gene>
    <name evidence="2" type="ORF">THER5_1977</name>
</gene>
<sequence>MRRACRITDLGAHLAQYCIDARPSRNRRPAAATGTTRCNAIPRSPSTPRSRNPGVAHASCATSHRCGRIPLSLISRRHGNPKIRRLLTIPVSSPPQNHERGRASHTT</sequence>
<organism evidence="2 3">
    <name type="scientific">Bifidobacterium thermacidophilum subsp. thermacidophilum</name>
    <dbReference type="NCBI Taxonomy" id="79262"/>
    <lineage>
        <taxon>Bacteria</taxon>
        <taxon>Bacillati</taxon>
        <taxon>Actinomycetota</taxon>
        <taxon>Actinomycetes</taxon>
        <taxon>Bifidobacteriales</taxon>
        <taxon>Bifidobacteriaceae</taxon>
        <taxon>Bifidobacterium</taxon>
    </lineage>
</organism>
<dbReference type="AlphaFoldDB" id="A0A087E2D4"/>
<comment type="caution">
    <text evidence="2">The sequence shown here is derived from an EMBL/GenBank/DDBJ whole genome shotgun (WGS) entry which is preliminary data.</text>
</comment>
<protein>
    <submittedName>
        <fullName evidence="2">Uncharacterized protein</fullName>
    </submittedName>
</protein>
<evidence type="ECO:0000313" key="2">
    <source>
        <dbReference type="EMBL" id="KFJ01935.1"/>
    </source>
</evidence>
<evidence type="ECO:0000313" key="3">
    <source>
        <dbReference type="Proteomes" id="UP000029003"/>
    </source>
</evidence>
<name>A0A087E2D4_9BIFI</name>